<dbReference type="PANTHER" id="PTHR44757:SF2">
    <property type="entry name" value="BIOFILM ARCHITECTURE MAINTENANCE PROTEIN MBAA"/>
    <property type="match status" value="1"/>
</dbReference>
<feature type="domain" description="PAS" evidence="1">
    <location>
        <begin position="11"/>
        <end position="64"/>
    </location>
</feature>
<dbReference type="FunFam" id="3.20.20.450:FF:000001">
    <property type="entry name" value="Cyclic di-GMP phosphodiesterase yahA"/>
    <property type="match status" value="1"/>
</dbReference>
<dbReference type="EMBL" id="VYKL01000028">
    <property type="protein sequence ID" value="KAA9021108.1"/>
    <property type="molecule type" value="Genomic_DNA"/>
</dbReference>
<dbReference type="Gene3D" id="3.30.70.270">
    <property type="match status" value="1"/>
</dbReference>
<dbReference type="CDD" id="cd01948">
    <property type="entry name" value="EAL"/>
    <property type="match status" value="1"/>
</dbReference>
<dbReference type="InterPro" id="IPR035919">
    <property type="entry name" value="EAL_sf"/>
</dbReference>
<dbReference type="PANTHER" id="PTHR44757">
    <property type="entry name" value="DIGUANYLATE CYCLASE DGCP"/>
    <property type="match status" value="1"/>
</dbReference>
<evidence type="ECO:0000313" key="6">
    <source>
        <dbReference type="Proteomes" id="UP000326671"/>
    </source>
</evidence>
<dbReference type="InterPro" id="IPR001633">
    <property type="entry name" value="EAL_dom"/>
</dbReference>
<dbReference type="InterPro" id="IPR000700">
    <property type="entry name" value="PAS-assoc_C"/>
</dbReference>
<dbReference type="RefSeq" id="WP_150441482.1">
    <property type="nucleotide sequence ID" value="NZ_VYKL01000028.1"/>
</dbReference>
<feature type="domain" description="PAS" evidence="1">
    <location>
        <begin position="125"/>
        <end position="170"/>
    </location>
</feature>
<dbReference type="SMART" id="SM00267">
    <property type="entry name" value="GGDEF"/>
    <property type="match status" value="1"/>
</dbReference>
<dbReference type="InterPro" id="IPR000014">
    <property type="entry name" value="PAS"/>
</dbReference>
<keyword evidence="6" id="KW-1185">Reference proteome</keyword>
<evidence type="ECO:0000259" key="4">
    <source>
        <dbReference type="PROSITE" id="PS50887"/>
    </source>
</evidence>
<dbReference type="OrthoDB" id="9759607at2"/>
<feature type="domain" description="EAL" evidence="3">
    <location>
        <begin position="672"/>
        <end position="926"/>
    </location>
</feature>
<name>A0A5J5HM82_9BACI</name>
<comment type="caution">
    <text evidence="5">The sequence shown here is derived from an EMBL/GenBank/DDBJ whole genome shotgun (WGS) entry which is preliminary data.</text>
</comment>
<dbReference type="PROSITE" id="PS50113">
    <property type="entry name" value="PAC"/>
    <property type="match status" value="2"/>
</dbReference>
<dbReference type="NCBIfam" id="TIGR00229">
    <property type="entry name" value="sensory_box"/>
    <property type="match status" value="2"/>
</dbReference>
<dbReference type="Gene3D" id="3.20.20.450">
    <property type="entry name" value="EAL domain"/>
    <property type="match status" value="1"/>
</dbReference>
<reference evidence="5 6" key="1">
    <citation type="submission" date="2019-09" db="EMBL/GenBank/DDBJ databases">
        <title>Whole genome sequences of isolates from the Mars Exploration Rovers.</title>
        <authorList>
            <person name="Seuylemezian A."/>
            <person name="Vaishampayan P."/>
        </authorList>
    </citation>
    <scope>NUCLEOTIDE SEQUENCE [LARGE SCALE GENOMIC DNA]</scope>
    <source>
        <strain evidence="5 6">MER_TA_151</strain>
    </source>
</reference>
<gene>
    <name evidence="5" type="ORF">F4V44_18430</name>
</gene>
<dbReference type="Pfam" id="PF13426">
    <property type="entry name" value="PAS_9"/>
    <property type="match status" value="2"/>
</dbReference>
<dbReference type="SUPFAM" id="SSF141868">
    <property type="entry name" value="EAL domain-like"/>
    <property type="match status" value="1"/>
</dbReference>
<dbReference type="InterPro" id="IPR043128">
    <property type="entry name" value="Rev_trsase/Diguanyl_cyclase"/>
</dbReference>
<feature type="domain" description="GGDEF" evidence="4">
    <location>
        <begin position="529"/>
        <end position="663"/>
    </location>
</feature>
<dbReference type="SMART" id="SM00091">
    <property type="entry name" value="PAS"/>
    <property type="match status" value="3"/>
</dbReference>
<sequence>MNKQMMQYERTRDSLFHLFDQLTDYIIVIDMLGTIMYLNPKAEGLFDVKYNDCIGSSLQTLIPDLKIGIECELDQKVLIRSRENLPLSIQTQSLSIENERYKVLLLKGLAEEKSRMEQLSTISKELADIKLALDESTIVAITDSKGIITFVNHKFCALSKYKEEELIGQNHSILNSGYHSKEFFRDMWRTIGKGEIWKGEIQNKTKDGSLYWVDTTIVPFINENGKPYQYVSIRTDITKRVHMDREIQEALKMDFTHTIKNLQNGIFKIRRDEDGNFLYTIAEGKLLEEIGLTSDLLYNKTPYDVFSHDIAHIKHVHYEKAFQGHRVNYEIELHGRPVSIEVSPLKQGDTVIELVASVQDISELRLTQKELQVNQQHYQSLFEHSQDYVIVYHTDGRIIDMNPKMLKLLGLSKETIQNLTVDDMISEKYEKMRYGYFEKAIQGHPQNFEMNIINKFGEKMCFNVTLLPIILEGQIKGVYSIRRDITEQKKIQERNAYLAHHDELTKLPNRRWMEQKLHETLRHAEQNYQKLAVLFIDLDRFKSINDTLGHLIGDRLLEFLSERLLESINQEEQFAARISGDEFMILCPVIAQDEDAIQTANKLLHKLMAPFYIEDHELFVSASIGISIYPADGTSAIDLMKKADRALYRAKELGRNIYQLYDDSMNERNYQSFLLERDLRKAIINNEFIAHFQPRVDALTGEIIGAEALIRWLHPKAGLISPGEFIPLAEETGLIIPLGKWMKRRVCEQLAAWREAGIPLIPISVNISSQRFLQSDFSKEVRELLFKYQLEGKWLEFEITENSLMKHEEYILQTLYELKDNGVKIYIDDFGTGYSSFHYLKAFKLDGIKIDRSFIQNISHQSENAGITSTMIKMAQHLRMNVIAEGVETEEELSFLLEQNCHHVQGFYFGKPCSIEEFEQKYMLIG</sequence>
<dbReference type="InterPro" id="IPR001610">
    <property type="entry name" value="PAC"/>
</dbReference>
<dbReference type="InterPro" id="IPR000160">
    <property type="entry name" value="GGDEF_dom"/>
</dbReference>
<dbReference type="PROSITE" id="PS50112">
    <property type="entry name" value="PAS"/>
    <property type="match status" value="3"/>
</dbReference>
<dbReference type="AlphaFoldDB" id="A0A5J5HM82"/>
<dbReference type="InterPro" id="IPR035965">
    <property type="entry name" value="PAS-like_dom_sf"/>
</dbReference>
<dbReference type="SMART" id="SM00052">
    <property type="entry name" value="EAL"/>
    <property type="match status" value="1"/>
</dbReference>
<evidence type="ECO:0000313" key="5">
    <source>
        <dbReference type="EMBL" id="KAA9021108.1"/>
    </source>
</evidence>
<dbReference type="CDD" id="cd00130">
    <property type="entry name" value="PAS"/>
    <property type="match status" value="3"/>
</dbReference>
<feature type="domain" description="PAC" evidence="2">
    <location>
        <begin position="446"/>
        <end position="497"/>
    </location>
</feature>
<organism evidence="5 6">
    <name type="scientific">Niallia endozanthoxylica</name>
    <dbReference type="NCBI Taxonomy" id="2036016"/>
    <lineage>
        <taxon>Bacteria</taxon>
        <taxon>Bacillati</taxon>
        <taxon>Bacillota</taxon>
        <taxon>Bacilli</taxon>
        <taxon>Bacillales</taxon>
        <taxon>Bacillaceae</taxon>
        <taxon>Niallia</taxon>
    </lineage>
</organism>
<dbReference type="InterPro" id="IPR052155">
    <property type="entry name" value="Biofilm_reg_signaling"/>
</dbReference>
<feature type="domain" description="PAC" evidence="2">
    <location>
        <begin position="197"/>
        <end position="249"/>
    </location>
</feature>
<proteinExistence type="predicted"/>
<dbReference type="InterPro" id="IPR029787">
    <property type="entry name" value="Nucleotide_cyclase"/>
</dbReference>
<dbReference type="SUPFAM" id="SSF55785">
    <property type="entry name" value="PYP-like sensor domain (PAS domain)"/>
    <property type="match status" value="4"/>
</dbReference>
<feature type="domain" description="PAS" evidence="1">
    <location>
        <begin position="374"/>
        <end position="444"/>
    </location>
</feature>
<protein>
    <submittedName>
        <fullName evidence="5">EAL domain-containing protein</fullName>
    </submittedName>
</protein>
<dbReference type="Pfam" id="PF00990">
    <property type="entry name" value="GGDEF"/>
    <property type="match status" value="1"/>
</dbReference>
<dbReference type="Pfam" id="PF08448">
    <property type="entry name" value="PAS_4"/>
    <property type="match status" value="1"/>
</dbReference>
<evidence type="ECO:0000259" key="1">
    <source>
        <dbReference type="PROSITE" id="PS50112"/>
    </source>
</evidence>
<dbReference type="Pfam" id="PF00563">
    <property type="entry name" value="EAL"/>
    <property type="match status" value="1"/>
</dbReference>
<dbReference type="CDD" id="cd01949">
    <property type="entry name" value="GGDEF"/>
    <property type="match status" value="1"/>
</dbReference>
<dbReference type="PROSITE" id="PS50887">
    <property type="entry name" value="GGDEF"/>
    <property type="match status" value="1"/>
</dbReference>
<dbReference type="FunFam" id="3.30.70.270:FF:000001">
    <property type="entry name" value="Diguanylate cyclase domain protein"/>
    <property type="match status" value="1"/>
</dbReference>
<dbReference type="Proteomes" id="UP000326671">
    <property type="component" value="Unassembled WGS sequence"/>
</dbReference>
<dbReference type="NCBIfam" id="TIGR00254">
    <property type="entry name" value="GGDEF"/>
    <property type="match status" value="1"/>
</dbReference>
<dbReference type="InterPro" id="IPR013656">
    <property type="entry name" value="PAS_4"/>
</dbReference>
<accession>A0A5J5HM82</accession>
<dbReference type="SUPFAM" id="SSF55073">
    <property type="entry name" value="Nucleotide cyclase"/>
    <property type="match status" value="1"/>
</dbReference>
<dbReference type="Gene3D" id="3.30.450.20">
    <property type="entry name" value="PAS domain"/>
    <property type="match status" value="4"/>
</dbReference>
<dbReference type="SMART" id="SM00086">
    <property type="entry name" value="PAC"/>
    <property type="match status" value="2"/>
</dbReference>
<evidence type="ECO:0000259" key="3">
    <source>
        <dbReference type="PROSITE" id="PS50883"/>
    </source>
</evidence>
<evidence type="ECO:0000259" key="2">
    <source>
        <dbReference type="PROSITE" id="PS50113"/>
    </source>
</evidence>
<dbReference type="PROSITE" id="PS50883">
    <property type="entry name" value="EAL"/>
    <property type="match status" value="1"/>
</dbReference>